<dbReference type="InterPro" id="IPR027417">
    <property type="entry name" value="P-loop_NTPase"/>
</dbReference>
<keyword evidence="5" id="KW-0547">Nucleotide-binding</keyword>
<evidence type="ECO:0000256" key="7">
    <source>
        <dbReference type="ARBA" id="ARBA00023136"/>
    </source>
</evidence>
<organism evidence="10 11">
    <name type="scientific">Anaeramoeba flamelloides</name>
    <dbReference type="NCBI Taxonomy" id="1746091"/>
    <lineage>
        <taxon>Eukaryota</taxon>
        <taxon>Metamonada</taxon>
        <taxon>Anaeramoebidae</taxon>
        <taxon>Anaeramoeba</taxon>
    </lineage>
</organism>
<evidence type="ECO:0000256" key="6">
    <source>
        <dbReference type="ARBA" id="ARBA00023134"/>
    </source>
</evidence>
<dbReference type="GO" id="GO:0003924">
    <property type="term" value="F:GTPase activity"/>
    <property type="evidence" value="ECO:0007669"/>
    <property type="project" value="InterPro"/>
</dbReference>
<dbReference type="Proteomes" id="UP001146793">
    <property type="component" value="Unassembled WGS sequence"/>
</dbReference>
<dbReference type="PROSITE" id="PS51421">
    <property type="entry name" value="RAS"/>
    <property type="match status" value="1"/>
</dbReference>
<evidence type="ECO:0000256" key="3">
    <source>
        <dbReference type="ARBA" id="ARBA00022475"/>
    </source>
</evidence>
<dbReference type="EMBL" id="JANTQA010000063">
    <property type="protein sequence ID" value="KAJ3427408.1"/>
    <property type="molecule type" value="Genomic_DNA"/>
</dbReference>
<dbReference type="NCBIfam" id="TIGR00231">
    <property type="entry name" value="small_GTP"/>
    <property type="match status" value="1"/>
</dbReference>
<dbReference type="PROSITE" id="PS51419">
    <property type="entry name" value="RAB"/>
    <property type="match status" value="1"/>
</dbReference>
<dbReference type="InterPro" id="IPR001806">
    <property type="entry name" value="Small_GTPase"/>
</dbReference>
<dbReference type="Gene3D" id="3.40.50.300">
    <property type="entry name" value="P-loop containing nucleotide triphosphate hydrolases"/>
    <property type="match status" value="1"/>
</dbReference>
<evidence type="ECO:0000256" key="2">
    <source>
        <dbReference type="ARBA" id="ARBA00008344"/>
    </source>
</evidence>
<keyword evidence="3" id="KW-1003">Cell membrane</keyword>
<keyword evidence="8" id="KW-0449">Lipoprotein</keyword>
<evidence type="ECO:0000256" key="9">
    <source>
        <dbReference type="ARBA" id="ARBA00023289"/>
    </source>
</evidence>
<comment type="subcellular location">
    <subcellularLocation>
        <location evidence="1">Cell membrane</location>
        <topology evidence="1">Lipid-anchor</topology>
    </subcellularLocation>
</comment>
<comment type="caution">
    <text evidence="10">The sequence shown here is derived from an EMBL/GenBank/DDBJ whole genome shotgun (WGS) entry which is preliminary data.</text>
</comment>
<dbReference type="GO" id="GO:0005525">
    <property type="term" value="F:GTP binding"/>
    <property type="evidence" value="ECO:0007669"/>
    <property type="project" value="UniProtKB-KW"/>
</dbReference>
<keyword evidence="9" id="KW-0636">Prenylation</keyword>
<proteinExistence type="inferred from homology"/>
<dbReference type="CDD" id="cd00876">
    <property type="entry name" value="Ras"/>
    <property type="match status" value="1"/>
</dbReference>
<evidence type="ECO:0000256" key="4">
    <source>
        <dbReference type="ARBA" id="ARBA00022481"/>
    </source>
</evidence>
<comment type="similarity">
    <text evidence="2">Belongs to the small GTPase superfamily. Ras family.</text>
</comment>
<evidence type="ECO:0000256" key="1">
    <source>
        <dbReference type="ARBA" id="ARBA00004193"/>
    </source>
</evidence>
<dbReference type="AlphaFoldDB" id="A0AAV7YC54"/>
<dbReference type="PROSITE" id="PS51420">
    <property type="entry name" value="RHO"/>
    <property type="match status" value="1"/>
</dbReference>
<dbReference type="SMART" id="SM00175">
    <property type="entry name" value="RAB"/>
    <property type="match status" value="1"/>
</dbReference>
<dbReference type="FunFam" id="3.40.50.300:FF:000080">
    <property type="entry name" value="Ras-like GTPase Ras1"/>
    <property type="match status" value="1"/>
</dbReference>
<evidence type="ECO:0000256" key="5">
    <source>
        <dbReference type="ARBA" id="ARBA00022741"/>
    </source>
</evidence>
<dbReference type="GO" id="GO:0007165">
    <property type="term" value="P:signal transduction"/>
    <property type="evidence" value="ECO:0007669"/>
    <property type="project" value="InterPro"/>
</dbReference>
<dbReference type="InterPro" id="IPR020849">
    <property type="entry name" value="Small_GTPase_Ras-type"/>
</dbReference>
<dbReference type="GO" id="GO:0005886">
    <property type="term" value="C:plasma membrane"/>
    <property type="evidence" value="ECO:0007669"/>
    <property type="project" value="UniProtKB-SubCell"/>
</dbReference>
<dbReference type="SMART" id="SM00173">
    <property type="entry name" value="RAS"/>
    <property type="match status" value="1"/>
</dbReference>
<sequence>MEEHKIVVVGGGGVGKSAMTIRFLQNFFITDYDPTIEECYRKQIIVENKTCLLDILDTGGQEDYSSMRAQYMDSGEGFLVIYSIIDAESFDQVMDLCETIQRVKDKDVFPGVLCGNKCDLEKQREVSTKEGKEIAESLGLSFFETSAKTTGNLVESFHEVIKLIRKSDGPIKKKKKKKCLII</sequence>
<keyword evidence="7" id="KW-0472">Membrane</keyword>
<evidence type="ECO:0000313" key="10">
    <source>
        <dbReference type="EMBL" id="KAJ3427408.1"/>
    </source>
</evidence>
<dbReference type="PANTHER" id="PTHR24070">
    <property type="entry name" value="RAS, DI-RAS, AND RHEB FAMILY MEMBERS OF SMALL GTPASE SUPERFAMILY"/>
    <property type="match status" value="1"/>
</dbReference>
<gene>
    <name evidence="10" type="ORF">M0812_26993</name>
</gene>
<dbReference type="PRINTS" id="PR00449">
    <property type="entry name" value="RASTRNSFRMNG"/>
</dbReference>
<keyword evidence="4" id="KW-0488">Methylation</keyword>
<keyword evidence="6" id="KW-0342">GTP-binding</keyword>
<dbReference type="InterPro" id="IPR005225">
    <property type="entry name" value="Small_GTP-bd"/>
</dbReference>
<dbReference type="SUPFAM" id="SSF52540">
    <property type="entry name" value="P-loop containing nucleoside triphosphate hydrolases"/>
    <property type="match status" value="1"/>
</dbReference>
<name>A0AAV7YC54_9EUKA</name>
<accession>A0AAV7YC54</accession>
<evidence type="ECO:0000313" key="11">
    <source>
        <dbReference type="Proteomes" id="UP001146793"/>
    </source>
</evidence>
<evidence type="ECO:0000256" key="8">
    <source>
        <dbReference type="ARBA" id="ARBA00023288"/>
    </source>
</evidence>
<reference evidence="10" key="1">
    <citation type="submission" date="2022-08" db="EMBL/GenBank/DDBJ databases">
        <title>Novel sulphate-reducing endosymbionts in the free-living metamonad Anaeramoeba.</title>
        <authorList>
            <person name="Jerlstrom-Hultqvist J."/>
            <person name="Cepicka I."/>
            <person name="Gallot-Lavallee L."/>
            <person name="Salas-Leiva D."/>
            <person name="Curtis B.A."/>
            <person name="Zahonova K."/>
            <person name="Pipaliya S."/>
            <person name="Dacks J."/>
            <person name="Roger A.J."/>
        </authorList>
    </citation>
    <scope>NUCLEOTIDE SEQUENCE</scope>
    <source>
        <strain evidence="10">Busselton2</strain>
    </source>
</reference>
<protein>
    <submittedName>
        <fullName evidence="10">Ras-like protein rasb</fullName>
    </submittedName>
</protein>
<dbReference type="SMART" id="SM00174">
    <property type="entry name" value="RHO"/>
    <property type="match status" value="1"/>
</dbReference>
<dbReference type="Pfam" id="PF00071">
    <property type="entry name" value="Ras"/>
    <property type="match status" value="1"/>
</dbReference>